<dbReference type="Gene3D" id="3.30.70.270">
    <property type="match status" value="1"/>
</dbReference>
<dbReference type="InterPro" id="IPR000160">
    <property type="entry name" value="GGDEF_dom"/>
</dbReference>
<feature type="transmembrane region" description="Helical" evidence="1">
    <location>
        <begin position="12"/>
        <end position="35"/>
    </location>
</feature>
<feature type="transmembrane region" description="Helical" evidence="1">
    <location>
        <begin position="269"/>
        <end position="288"/>
    </location>
</feature>
<dbReference type="PROSITE" id="PS50883">
    <property type="entry name" value="EAL"/>
    <property type="match status" value="1"/>
</dbReference>
<keyword evidence="1" id="KW-0472">Membrane</keyword>
<dbReference type="Gene3D" id="3.20.20.450">
    <property type="entry name" value="EAL domain"/>
    <property type="match status" value="1"/>
</dbReference>
<feature type="domain" description="EAL" evidence="2">
    <location>
        <begin position="515"/>
        <end position="771"/>
    </location>
</feature>
<keyword evidence="1" id="KW-1133">Transmembrane helix</keyword>
<dbReference type="InterPro" id="IPR029787">
    <property type="entry name" value="Nucleotide_cyclase"/>
</dbReference>
<protein>
    <recommendedName>
        <fullName evidence="6">GGDEF domain-containing protein</fullName>
    </recommendedName>
</protein>
<dbReference type="GO" id="GO:0071111">
    <property type="term" value="F:cyclic-guanylate-specific phosphodiesterase activity"/>
    <property type="evidence" value="ECO:0007669"/>
    <property type="project" value="InterPro"/>
</dbReference>
<dbReference type="GO" id="GO:0007165">
    <property type="term" value="P:signal transduction"/>
    <property type="evidence" value="ECO:0007669"/>
    <property type="project" value="InterPro"/>
</dbReference>
<dbReference type="Pfam" id="PF00563">
    <property type="entry name" value="EAL"/>
    <property type="match status" value="1"/>
</dbReference>
<dbReference type="PROSITE" id="PS50885">
    <property type="entry name" value="HAMP"/>
    <property type="match status" value="1"/>
</dbReference>
<proteinExistence type="predicted"/>
<dbReference type="GO" id="GO:0016020">
    <property type="term" value="C:membrane"/>
    <property type="evidence" value="ECO:0007669"/>
    <property type="project" value="InterPro"/>
</dbReference>
<evidence type="ECO:0000256" key="1">
    <source>
        <dbReference type="SAM" id="Phobius"/>
    </source>
</evidence>
<dbReference type="SUPFAM" id="SSF158472">
    <property type="entry name" value="HAMP domain-like"/>
    <property type="match status" value="1"/>
</dbReference>
<evidence type="ECO:0000259" key="2">
    <source>
        <dbReference type="PROSITE" id="PS50883"/>
    </source>
</evidence>
<sequence length="783" mass="87539">MRLGITKLRTQILLFALSLVLATTMVIQSISWWSANQFNQQQIRQNTIKAENILRQYIRSSENNLVNSARVLTADFGFKQAVTSGDKDTIASVLMNHGARINADLMLLTDLSGRLISSSHSTIYDEALLSYVVKDLLEKPGTAHIVMLDNRVYELILLPIMAPRTIAYTLVGFELNQTTLNELKQLTGLDITLLKHLVPVYSTLENIPNDAEFIKTINSAHTEWFWMERPTFINSDFMPATTSINPVSILLSADLRPIYQQYDDMSARIILIVLLVMLGSIIVSTIIAHTLTTPLAKLVGIANQFAKGNYDAWQEPGQASSEIRDLAAALRTMGTEVKQREQVVTWQARHDALTGLFNIHTIRSTLTATMQKYGQCVVVATYIQNFRQINDRLGPEVADACLTVLAQRLNQFATAGEKTNARLEGIEFLSVIQLLPGQSPRQVVEELLDNLDKPFQIGNISLSAHFYAGVCCYPADGYDSKTMLRRVRIAADHARLNRTTIHVYTPGEDENHLEELSLIEALQALLRQPTNIELFLNFQPKVELKNGKMDTVETLIRWHRPGLGRVAPDKFIGLAEQSGLIVELTHWVIQETLKQLRRWRDNGLALNAAINVSAEDLAHPDFCHFLEKQIAVYDIPANSVTIEITERDIMYDEALGIEVLKTLKNAGYMIAVDDYGIGQSSLSKLKILPVDELKLDMSFIRNLDSSLTDQKIVRSTIFLAHSLGLKVVAEGVENAATYSLLQEMGCDSVQGYLISKPRDAEDLVAWLGENNATYSFSADSITH</sequence>
<name>A0A2T4CZ72_9GAMM</name>
<dbReference type="Gene3D" id="6.10.340.10">
    <property type="match status" value="1"/>
</dbReference>
<dbReference type="InterPro" id="IPR035919">
    <property type="entry name" value="EAL_sf"/>
</dbReference>
<dbReference type="PANTHER" id="PTHR33121">
    <property type="entry name" value="CYCLIC DI-GMP PHOSPHODIESTERASE PDEF"/>
    <property type="match status" value="1"/>
</dbReference>
<dbReference type="PANTHER" id="PTHR33121:SF71">
    <property type="entry name" value="OXYGEN SENSOR PROTEIN DOSP"/>
    <property type="match status" value="1"/>
</dbReference>
<dbReference type="InterPro" id="IPR043128">
    <property type="entry name" value="Rev_trsase/Diguanyl_cyclase"/>
</dbReference>
<comment type="caution">
    <text evidence="5">The sequence shown here is derived from an EMBL/GenBank/DDBJ whole genome shotgun (WGS) entry which is preliminary data.</text>
</comment>
<reference evidence="5" key="1">
    <citation type="submission" date="2018-03" db="EMBL/GenBank/DDBJ databases">
        <title>Cross-interface Injection: A General Nanoliter Liquid Handling Method Applied to Single Cells Genome Amplification Automated Nanoliter Liquid Handling Applied to Single Cell Multiple Displacement Amplification.</title>
        <authorList>
            <person name="Yun J."/>
            <person name="Xu P."/>
            <person name="Xu J."/>
            <person name="Dai X."/>
            <person name="Wang Y."/>
            <person name="Zheng X."/>
            <person name="Cao C."/>
            <person name="Yi Q."/>
            <person name="Zhu Y."/>
            <person name="Wang L."/>
            <person name="Dong Z."/>
            <person name="Huang Y."/>
            <person name="Huang L."/>
            <person name="Du W."/>
        </authorList>
    </citation>
    <scope>NUCLEOTIDE SEQUENCE [LARGE SCALE GENOMIC DNA]</scope>
    <source>
        <strain evidence="5">Z-D3-2</strain>
    </source>
</reference>
<dbReference type="CDD" id="cd01948">
    <property type="entry name" value="EAL"/>
    <property type="match status" value="1"/>
</dbReference>
<keyword evidence="1" id="KW-0812">Transmembrane</keyword>
<accession>A0A2T4CZ72</accession>
<dbReference type="InterPro" id="IPR050706">
    <property type="entry name" value="Cyclic-di-GMP_PDE-like"/>
</dbReference>
<dbReference type="PROSITE" id="PS50887">
    <property type="entry name" value="GGDEF"/>
    <property type="match status" value="1"/>
</dbReference>
<dbReference type="SMART" id="SM00267">
    <property type="entry name" value="GGDEF"/>
    <property type="match status" value="1"/>
</dbReference>
<dbReference type="SUPFAM" id="SSF141868">
    <property type="entry name" value="EAL domain-like"/>
    <property type="match status" value="1"/>
</dbReference>
<dbReference type="InterPro" id="IPR001633">
    <property type="entry name" value="EAL_dom"/>
</dbReference>
<evidence type="ECO:0008006" key="6">
    <source>
        <dbReference type="Google" id="ProtNLM"/>
    </source>
</evidence>
<dbReference type="CDD" id="cd01949">
    <property type="entry name" value="GGDEF"/>
    <property type="match status" value="1"/>
</dbReference>
<dbReference type="SMART" id="SM00052">
    <property type="entry name" value="EAL"/>
    <property type="match status" value="1"/>
</dbReference>
<evidence type="ECO:0000313" key="5">
    <source>
        <dbReference type="EMBL" id="PTB86876.1"/>
    </source>
</evidence>
<feature type="domain" description="GGDEF" evidence="4">
    <location>
        <begin position="374"/>
        <end position="506"/>
    </location>
</feature>
<dbReference type="NCBIfam" id="TIGR00254">
    <property type="entry name" value="GGDEF"/>
    <property type="match status" value="1"/>
</dbReference>
<dbReference type="AlphaFoldDB" id="A0A2T4CZ72"/>
<feature type="domain" description="HAMP" evidence="3">
    <location>
        <begin position="289"/>
        <end position="342"/>
    </location>
</feature>
<evidence type="ECO:0000259" key="4">
    <source>
        <dbReference type="PROSITE" id="PS50887"/>
    </source>
</evidence>
<dbReference type="CDD" id="cd06225">
    <property type="entry name" value="HAMP"/>
    <property type="match status" value="1"/>
</dbReference>
<gene>
    <name evidence="5" type="ORF">C9940_00665</name>
</gene>
<dbReference type="InterPro" id="IPR003660">
    <property type="entry name" value="HAMP_dom"/>
</dbReference>
<organism evidence="5">
    <name type="scientific">Pseudidiomarina aestuarii</name>
    <dbReference type="NCBI Taxonomy" id="624146"/>
    <lineage>
        <taxon>Bacteria</taxon>
        <taxon>Pseudomonadati</taxon>
        <taxon>Pseudomonadota</taxon>
        <taxon>Gammaproteobacteria</taxon>
        <taxon>Alteromonadales</taxon>
        <taxon>Idiomarinaceae</taxon>
        <taxon>Pseudidiomarina</taxon>
    </lineage>
</organism>
<evidence type="ECO:0000259" key="3">
    <source>
        <dbReference type="PROSITE" id="PS50885"/>
    </source>
</evidence>
<dbReference type="EMBL" id="PYVN01000003">
    <property type="protein sequence ID" value="PTB86876.1"/>
    <property type="molecule type" value="Genomic_DNA"/>
</dbReference>
<dbReference type="Pfam" id="PF00990">
    <property type="entry name" value="GGDEF"/>
    <property type="match status" value="1"/>
</dbReference>
<dbReference type="InterPro" id="IPR029150">
    <property type="entry name" value="dCache_3"/>
</dbReference>
<dbReference type="Pfam" id="PF14827">
    <property type="entry name" value="dCache_3"/>
    <property type="match status" value="1"/>
</dbReference>
<dbReference type="SMART" id="SM00304">
    <property type="entry name" value="HAMP"/>
    <property type="match status" value="1"/>
</dbReference>
<dbReference type="SUPFAM" id="SSF55073">
    <property type="entry name" value="Nucleotide cyclase"/>
    <property type="match status" value="1"/>
</dbReference>